<dbReference type="InterPro" id="IPR000297">
    <property type="entry name" value="PPIase_PpiC"/>
</dbReference>
<dbReference type="Pfam" id="PF13624">
    <property type="entry name" value="SurA_N_3"/>
    <property type="match status" value="1"/>
</dbReference>
<evidence type="ECO:0000256" key="8">
    <source>
        <dbReference type="ARBA" id="ARBA00038408"/>
    </source>
</evidence>
<evidence type="ECO:0000256" key="2">
    <source>
        <dbReference type="ARBA" id="ARBA00022475"/>
    </source>
</evidence>
<protein>
    <recommendedName>
        <fullName evidence="9">Periplasmic chaperone PpiD</fullName>
    </recommendedName>
    <alternativeName>
        <fullName evidence="10">Periplasmic folding chaperone</fullName>
    </alternativeName>
</protein>
<dbReference type="PANTHER" id="PTHR47529:SF1">
    <property type="entry name" value="PERIPLASMIC CHAPERONE PPID"/>
    <property type="match status" value="1"/>
</dbReference>
<evidence type="ECO:0000256" key="1">
    <source>
        <dbReference type="ARBA" id="ARBA00004382"/>
    </source>
</evidence>
<evidence type="ECO:0000256" key="6">
    <source>
        <dbReference type="ARBA" id="ARBA00023136"/>
    </source>
</evidence>
<keyword evidence="15" id="KW-1185">Reference proteome</keyword>
<organism evidence="14 15">
    <name type="scientific">Pleionea litopenaei</name>
    <dbReference type="NCBI Taxonomy" id="3070815"/>
    <lineage>
        <taxon>Bacteria</taxon>
        <taxon>Pseudomonadati</taxon>
        <taxon>Pseudomonadota</taxon>
        <taxon>Gammaproteobacteria</taxon>
        <taxon>Oceanospirillales</taxon>
        <taxon>Pleioneaceae</taxon>
        <taxon>Pleionea</taxon>
    </lineage>
</organism>
<dbReference type="InterPro" id="IPR023058">
    <property type="entry name" value="PPIase_PpiC_CS"/>
</dbReference>
<evidence type="ECO:0000256" key="10">
    <source>
        <dbReference type="ARBA" id="ARBA00042775"/>
    </source>
</evidence>
<comment type="subcellular location">
    <subcellularLocation>
        <location evidence="1">Cell inner membrane</location>
        <topology evidence="1">Single-pass type II membrane protein</topology>
        <orientation evidence="1">Periplasmic side</orientation>
    </subcellularLocation>
</comment>
<evidence type="ECO:0000256" key="4">
    <source>
        <dbReference type="ARBA" id="ARBA00022692"/>
    </source>
</evidence>
<evidence type="ECO:0000259" key="13">
    <source>
        <dbReference type="PROSITE" id="PS50198"/>
    </source>
</evidence>
<feature type="transmembrane region" description="Helical" evidence="12">
    <location>
        <begin position="12"/>
        <end position="31"/>
    </location>
</feature>
<dbReference type="SUPFAM" id="SSF109998">
    <property type="entry name" value="Triger factor/SurA peptide-binding domain-like"/>
    <property type="match status" value="1"/>
</dbReference>
<dbReference type="InterPro" id="IPR052029">
    <property type="entry name" value="PpiD_chaperone"/>
</dbReference>
<dbReference type="PANTHER" id="PTHR47529">
    <property type="entry name" value="PEPTIDYL-PROLYL CIS-TRANS ISOMERASE D"/>
    <property type="match status" value="1"/>
</dbReference>
<gene>
    <name evidence="14" type="ORF">Q9312_06555</name>
</gene>
<keyword evidence="7" id="KW-0143">Chaperone</keyword>
<keyword evidence="2" id="KW-1003">Cell membrane</keyword>
<evidence type="ECO:0000256" key="11">
    <source>
        <dbReference type="PROSITE-ProRule" id="PRU00278"/>
    </source>
</evidence>
<dbReference type="PROSITE" id="PS50198">
    <property type="entry name" value="PPIC_PPIASE_2"/>
    <property type="match status" value="1"/>
</dbReference>
<dbReference type="EMBL" id="CP133548">
    <property type="protein sequence ID" value="WMS88574.1"/>
    <property type="molecule type" value="Genomic_DNA"/>
</dbReference>
<dbReference type="SUPFAM" id="SSF54534">
    <property type="entry name" value="FKBP-like"/>
    <property type="match status" value="1"/>
</dbReference>
<keyword evidence="11" id="KW-0697">Rotamase</keyword>
<keyword evidence="4 12" id="KW-0812">Transmembrane</keyword>
<dbReference type="AlphaFoldDB" id="A0AA51RW62"/>
<dbReference type="GO" id="GO:0005886">
    <property type="term" value="C:plasma membrane"/>
    <property type="evidence" value="ECO:0007669"/>
    <property type="project" value="UniProtKB-SubCell"/>
</dbReference>
<dbReference type="Proteomes" id="UP001239782">
    <property type="component" value="Chromosome"/>
</dbReference>
<dbReference type="GO" id="GO:0003755">
    <property type="term" value="F:peptidyl-prolyl cis-trans isomerase activity"/>
    <property type="evidence" value="ECO:0007669"/>
    <property type="project" value="UniProtKB-KW"/>
</dbReference>
<reference evidence="14 15" key="1">
    <citation type="submission" date="2023-08" db="EMBL/GenBank/DDBJ databases">
        <title>Pleionea litopenaei sp. nov., isolated from stomach of juvenile Litopenaeus vannamei.</title>
        <authorList>
            <person name="Rho A.M."/>
            <person name="Hwang C.Y."/>
        </authorList>
    </citation>
    <scope>NUCLEOTIDE SEQUENCE [LARGE SCALE GENOMIC DNA]</scope>
    <source>
        <strain evidence="14 15">HL-JVS1</strain>
    </source>
</reference>
<feature type="domain" description="PpiC" evidence="13">
    <location>
        <begin position="265"/>
        <end position="363"/>
    </location>
</feature>
<dbReference type="KEGG" id="plei:Q9312_06555"/>
<sequence length="634" mass="70847">MMESIRTGVQKPWIKVLLAIVVISFIFAGYFTGGSFGSSADAVAEVNGQEVKRSEWDRSVNIQASRYGEQFNMMFSTEERRQQFRLNVLDSLVSSKLVEQKVLDYGFSASGQQVVSEIKDVPVFQEEGKFSTARLDDYLRSQGLSRAQFQRDVANNIAMTQFTQLFTDTEIALENEAVRKLLLEKQQRDVKSVTIPAQKFLDSVDVTEADVESYYQANMAQYMLPESLTVDYIELKVADTKTDITVPDEEVEQYYQGNQDRYRKEEQRQVAHILITTEERSKEEAKEKVDALKQQLDQGADFAELAKAESDDFTADQGGDLGVISRGVMEESFENAMFQLSQVGDVSPVVETSFGFHIIKLLNVEQGEVRPLSEVRDEIIAMLKQDKAEAAFFKVQQKVKELAFEKYDSLTAAAAEAGVEVQTSTAFPPTGGQGIFANPELVAEAYGDKVLVNKRNSSLIEVADGHFVVLRANTHNASRTQSLEEVRTEVTASVRQQKASEKAKETGLAIKEKLENLSSAADLLASLELEWKEAKNIRRNSTELGFEVTQLAFKAPKPDVKPSIVSKEALNGDFILVQVVNVQDFDASKLTEAEKSQAIARIKRGYTDTSYASFVGALKDDAEIVKFQERIEQQ</sequence>
<name>A0AA51RW62_9GAMM</name>
<evidence type="ECO:0000256" key="9">
    <source>
        <dbReference type="ARBA" id="ARBA00040743"/>
    </source>
</evidence>
<dbReference type="Pfam" id="PF13616">
    <property type="entry name" value="Rotamase_3"/>
    <property type="match status" value="1"/>
</dbReference>
<keyword evidence="11" id="KW-0413">Isomerase</keyword>
<dbReference type="RefSeq" id="WP_309203789.1">
    <property type="nucleotide sequence ID" value="NZ_CP133548.1"/>
</dbReference>
<evidence type="ECO:0000256" key="7">
    <source>
        <dbReference type="ARBA" id="ARBA00023186"/>
    </source>
</evidence>
<comment type="similarity">
    <text evidence="8">Belongs to the PpiD chaperone family.</text>
</comment>
<keyword evidence="5 12" id="KW-1133">Transmembrane helix</keyword>
<keyword evidence="3" id="KW-0997">Cell inner membrane</keyword>
<dbReference type="Gene3D" id="1.10.4030.10">
    <property type="entry name" value="Porin chaperone SurA, peptide-binding domain"/>
    <property type="match status" value="1"/>
</dbReference>
<dbReference type="InterPro" id="IPR027304">
    <property type="entry name" value="Trigger_fact/SurA_dom_sf"/>
</dbReference>
<dbReference type="InterPro" id="IPR046357">
    <property type="entry name" value="PPIase_dom_sf"/>
</dbReference>
<dbReference type="PROSITE" id="PS01096">
    <property type="entry name" value="PPIC_PPIASE_1"/>
    <property type="match status" value="1"/>
</dbReference>
<evidence type="ECO:0000313" key="14">
    <source>
        <dbReference type="EMBL" id="WMS88574.1"/>
    </source>
</evidence>
<evidence type="ECO:0000256" key="12">
    <source>
        <dbReference type="SAM" id="Phobius"/>
    </source>
</evidence>
<evidence type="ECO:0000256" key="3">
    <source>
        <dbReference type="ARBA" id="ARBA00022519"/>
    </source>
</evidence>
<evidence type="ECO:0000313" key="15">
    <source>
        <dbReference type="Proteomes" id="UP001239782"/>
    </source>
</evidence>
<keyword evidence="6 12" id="KW-0472">Membrane</keyword>
<accession>A0AA51RW62</accession>
<dbReference type="Gene3D" id="3.10.50.40">
    <property type="match status" value="1"/>
</dbReference>
<evidence type="ECO:0000256" key="5">
    <source>
        <dbReference type="ARBA" id="ARBA00022989"/>
    </source>
</evidence>
<proteinExistence type="inferred from homology"/>